<dbReference type="InterPro" id="IPR015424">
    <property type="entry name" value="PyrdxlP-dep_Trfase"/>
</dbReference>
<accession>A0A0H4KPK2</accession>
<protein>
    <submittedName>
        <fullName evidence="3">Uncharacterized protein</fullName>
    </submittedName>
</protein>
<reference evidence="3 4" key="1">
    <citation type="journal article" date="2015" name="PLoS ONE">
        <title>Genome Sequence of Bacillus endophyticus and Analysis of Its Companion Mechanism in the Ketogulonigenium vulgare-Bacillus Strain Consortium.</title>
        <authorList>
            <person name="Jia N."/>
            <person name="Du J."/>
            <person name="Ding M.Z."/>
            <person name="Gao F."/>
            <person name="Yuan Y.J."/>
        </authorList>
    </citation>
    <scope>NUCLEOTIDE SEQUENCE [LARGE SCALE GENOMIC DNA]</scope>
    <source>
        <strain evidence="3 4">Hbe603</strain>
    </source>
</reference>
<proteinExistence type="predicted"/>
<dbReference type="SUPFAM" id="SSF53383">
    <property type="entry name" value="PLP-dependent transferases"/>
    <property type="match status" value="1"/>
</dbReference>
<sequence length="359" mass="39729">MIYLDYAATTPISKNALQAYCESAKKFYGNTNSLHDEGTKAKEMMKMCQGELASYIQASKEEIYFTNGGSDSNLLAVRSILGSSPSSKNHIITSKLEHSSLLSLWDTLEEEGYDISYVSIREDGTINLENLRECITDATCLIVIQHVNHELGTVHPIKEIGEIAKMYNIPFHCDGVQSFLKLPINVRDMHITSLSIASHKIYGPKGIGALYLSKEISKVKQHGTIDVPSIVAFTVAAQEQKKILADTYNSHVNLRRELINHIPVSAEIISPPDALPSIVAMKMESLEGQYVMLWCNKYNIAISTGSACLVGQQEPSPYMIAMGKNVHESKQLFRISFGTSTTIKDIKAFTDCLKLLTTS</sequence>
<dbReference type="EMBL" id="CP011974">
    <property type="protein sequence ID" value="AKO94269.1"/>
    <property type="molecule type" value="Genomic_DNA"/>
</dbReference>
<dbReference type="InterPro" id="IPR015421">
    <property type="entry name" value="PyrdxlP-dep_Trfase_major"/>
</dbReference>
<dbReference type="GeneID" id="93699771"/>
<dbReference type="InterPro" id="IPR015422">
    <property type="entry name" value="PyrdxlP-dep_Trfase_small"/>
</dbReference>
<evidence type="ECO:0000313" key="4">
    <source>
        <dbReference type="Proteomes" id="UP000036202"/>
    </source>
</evidence>
<dbReference type="PANTHER" id="PTHR11601">
    <property type="entry name" value="CYSTEINE DESULFURYLASE FAMILY MEMBER"/>
    <property type="match status" value="1"/>
</dbReference>
<dbReference type="PANTHER" id="PTHR11601:SF36">
    <property type="entry name" value="CYSTEINE DESULFURASE NIFS-RELATED"/>
    <property type="match status" value="1"/>
</dbReference>
<accession>A0A1X7CV75</accession>
<dbReference type="InterPro" id="IPR000192">
    <property type="entry name" value="Aminotrans_V_dom"/>
</dbReference>
<dbReference type="GO" id="GO:0003824">
    <property type="term" value="F:catalytic activity"/>
    <property type="evidence" value="ECO:0007669"/>
    <property type="project" value="UniProtKB-ARBA"/>
</dbReference>
<reference evidence="4" key="2">
    <citation type="submission" date="2015-06" db="EMBL/GenBank/DDBJ databases">
        <title>Genome Sequence of Bacillus endophyticus and Analysis of its Companion Mechanism in the Ketogulonigenium vulgare-Bacillus strain Consortium.</title>
        <authorList>
            <person name="Jia N."/>
            <person name="Du J."/>
            <person name="Ding M.-Z."/>
            <person name="Gao F."/>
            <person name="Yuan Y.-J."/>
        </authorList>
    </citation>
    <scope>NUCLEOTIDE SEQUENCE [LARGE SCALE GENOMIC DNA]</scope>
    <source>
        <strain evidence="4">Hbe603</strain>
    </source>
</reference>
<dbReference type="PATRIC" id="fig|135735.6.peg.4345"/>
<dbReference type="PIRSF" id="PIRSF005572">
    <property type="entry name" value="NifS"/>
    <property type="match status" value="1"/>
</dbReference>
<comment type="cofactor">
    <cofactor evidence="1">
        <name>pyridoxal 5'-phosphate</name>
        <dbReference type="ChEBI" id="CHEBI:597326"/>
    </cofactor>
</comment>
<dbReference type="NCBIfam" id="NF002806">
    <property type="entry name" value="PRK02948.1"/>
    <property type="match status" value="1"/>
</dbReference>
<dbReference type="AlphaFoldDB" id="A0A0H4KPK2"/>
<name>A0A0H4KPK2_9BACI</name>
<gene>
    <name evidence="3" type="ORF">BEH_20525</name>
</gene>
<dbReference type="Gene3D" id="3.90.1150.10">
    <property type="entry name" value="Aspartate Aminotransferase, domain 1"/>
    <property type="match status" value="1"/>
</dbReference>
<dbReference type="RefSeq" id="WP_046217881.1">
    <property type="nucleotide sequence ID" value="NZ_CP011974.1"/>
</dbReference>
<evidence type="ECO:0000313" key="3">
    <source>
        <dbReference type="EMBL" id="AKO94269.1"/>
    </source>
</evidence>
<dbReference type="OrthoDB" id="9808002at2"/>
<dbReference type="Pfam" id="PF00266">
    <property type="entry name" value="Aminotran_5"/>
    <property type="match status" value="2"/>
</dbReference>
<keyword evidence="4" id="KW-1185">Reference proteome</keyword>
<dbReference type="Proteomes" id="UP000036202">
    <property type="component" value="Chromosome"/>
</dbReference>
<organism evidence="3 4">
    <name type="scientific">Priestia filamentosa</name>
    <dbReference type="NCBI Taxonomy" id="1402861"/>
    <lineage>
        <taxon>Bacteria</taxon>
        <taxon>Bacillati</taxon>
        <taxon>Bacillota</taxon>
        <taxon>Bacilli</taxon>
        <taxon>Bacillales</taxon>
        <taxon>Bacillaceae</taxon>
        <taxon>Priestia</taxon>
    </lineage>
</organism>
<dbReference type="KEGG" id="beo:BEH_20525"/>
<dbReference type="Gene3D" id="3.40.640.10">
    <property type="entry name" value="Type I PLP-dependent aspartate aminotransferase-like (Major domain)"/>
    <property type="match status" value="1"/>
</dbReference>
<dbReference type="InterPro" id="IPR016454">
    <property type="entry name" value="Cysteine_dSase"/>
</dbReference>
<keyword evidence="2" id="KW-0663">Pyridoxal phosphate</keyword>
<evidence type="ECO:0000256" key="2">
    <source>
        <dbReference type="ARBA" id="ARBA00022898"/>
    </source>
</evidence>
<evidence type="ECO:0000256" key="1">
    <source>
        <dbReference type="ARBA" id="ARBA00001933"/>
    </source>
</evidence>